<dbReference type="Proteomes" id="UP000712673">
    <property type="component" value="Unassembled WGS sequence"/>
</dbReference>
<dbReference type="EMBL" id="VGLS01001053">
    <property type="protein sequence ID" value="MBM3226795.1"/>
    <property type="molecule type" value="Genomic_DNA"/>
</dbReference>
<comment type="caution">
    <text evidence="1">The sequence shown here is derived from an EMBL/GenBank/DDBJ whole genome shotgun (WGS) entry which is preliminary data.</text>
</comment>
<dbReference type="Gene3D" id="3.40.50.1000">
    <property type="entry name" value="HAD superfamily/HAD-like"/>
    <property type="match status" value="1"/>
</dbReference>
<gene>
    <name evidence="1" type="ORF">FJZ47_23775</name>
</gene>
<proteinExistence type="predicted"/>
<evidence type="ECO:0008006" key="3">
    <source>
        <dbReference type="Google" id="ProtNLM"/>
    </source>
</evidence>
<dbReference type="InterPro" id="IPR023214">
    <property type="entry name" value="HAD_sf"/>
</dbReference>
<dbReference type="AlphaFoldDB" id="A0A937W7V8"/>
<evidence type="ECO:0000313" key="1">
    <source>
        <dbReference type="EMBL" id="MBM3226795.1"/>
    </source>
</evidence>
<dbReference type="InterPro" id="IPR036412">
    <property type="entry name" value="HAD-like_sf"/>
</dbReference>
<sequence>MTQIDCQVILFDLGGVLVEVDSIPALQRMLGTHLAPEAIWERWLTASHWVRTFESGQCTPEAFATGIVTEWGLNVVAAAFLENFRTWPTRLLPGVHALLASLAPRFTLACLSNTNDVHWTHIRDTLGLGCRKF</sequence>
<organism evidence="1 2">
    <name type="scientific">Tectimicrobiota bacterium</name>
    <dbReference type="NCBI Taxonomy" id="2528274"/>
    <lineage>
        <taxon>Bacteria</taxon>
        <taxon>Pseudomonadati</taxon>
        <taxon>Nitrospinota/Tectimicrobiota group</taxon>
        <taxon>Candidatus Tectimicrobiota</taxon>
    </lineage>
</organism>
<name>A0A937W7V8_UNCTE</name>
<dbReference type="SUPFAM" id="SSF56784">
    <property type="entry name" value="HAD-like"/>
    <property type="match status" value="1"/>
</dbReference>
<accession>A0A937W7V8</accession>
<evidence type="ECO:0000313" key="2">
    <source>
        <dbReference type="Proteomes" id="UP000712673"/>
    </source>
</evidence>
<reference evidence="1" key="1">
    <citation type="submission" date="2019-03" db="EMBL/GenBank/DDBJ databases">
        <title>Lake Tanganyika Metagenome-Assembled Genomes (MAGs).</title>
        <authorList>
            <person name="Tran P."/>
        </authorList>
    </citation>
    <scope>NUCLEOTIDE SEQUENCE</scope>
    <source>
        <strain evidence="1">K_DeepCast_65m_m2_066</strain>
    </source>
</reference>
<protein>
    <recommendedName>
        <fullName evidence="3">HAD family phosphatase</fullName>
    </recommendedName>
</protein>